<evidence type="ECO:0000313" key="2">
    <source>
        <dbReference type="EMBL" id="BBY90858.1"/>
    </source>
</evidence>
<proteinExistence type="predicted"/>
<dbReference type="Proteomes" id="UP000465785">
    <property type="component" value="Chromosome"/>
</dbReference>
<evidence type="ECO:0000256" key="1">
    <source>
        <dbReference type="SAM" id="MobiDB-lite"/>
    </source>
</evidence>
<sequence length="99" mass="10851">MSGDALRRRLLQRLVGEQPVSGIVELRRGPAPQQRRFHQNSGPFTETLTRRGDIGDQCGIGEPQVSDFAQRLLADGAAQVLDVVEPKIYDGLTPVTITL</sequence>
<organism evidence="2 3">
    <name type="scientific">Mycobacterium gallinarum</name>
    <dbReference type="NCBI Taxonomy" id="39689"/>
    <lineage>
        <taxon>Bacteria</taxon>
        <taxon>Bacillati</taxon>
        <taxon>Actinomycetota</taxon>
        <taxon>Actinomycetes</taxon>
        <taxon>Mycobacteriales</taxon>
        <taxon>Mycobacteriaceae</taxon>
        <taxon>Mycobacterium</taxon>
    </lineage>
</organism>
<dbReference type="EMBL" id="AP022601">
    <property type="protein sequence ID" value="BBY90858.1"/>
    <property type="molecule type" value="Genomic_DNA"/>
</dbReference>
<protein>
    <submittedName>
        <fullName evidence="2">Uncharacterized protein</fullName>
    </submittedName>
</protein>
<dbReference type="KEGG" id="mgau:MGALJ_05270"/>
<evidence type="ECO:0000313" key="3">
    <source>
        <dbReference type="Proteomes" id="UP000465785"/>
    </source>
</evidence>
<feature type="region of interest" description="Disordered" evidence="1">
    <location>
        <begin position="30"/>
        <end position="51"/>
    </location>
</feature>
<accession>A0A9W4B6E2</accession>
<keyword evidence="3" id="KW-1185">Reference proteome</keyword>
<dbReference type="AlphaFoldDB" id="A0A9W4B6E2"/>
<gene>
    <name evidence="2" type="ORF">MGALJ_05270</name>
</gene>
<reference evidence="2 3" key="1">
    <citation type="journal article" date="2019" name="Emerg. Microbes Infect.">
        <title>Comprehensive subspecies identification of 175 nontuberculous mycobacteria species based on 7547 genomic profiles.</title>
        <authorList>
            <person name="Matsumoto Y."/>
            <person name="Kinjo T."/>
            <person name="Motooka D."/>
            <person name="Nabeya D."/>
            <person name="Jung N."/>
            <person name="Uechi K."/>
            <person name="Horii T."/>
            <person name="Iida T."/>
            <person name="Fujita J."/>
            <person name="Nakamura S."/>
        </authorList>
    </citation>
    <scope>NUCLEOTIDE SEQUENCE [LARGE SCALE GENOMIC DNA]</scope>
    <source>
        <strain evidence="2 3">JCM 6399</strain>
    </source>
</reference>
<name>A0A9W4B6E2_9MYCO</name>